<dbReference type="GO" id="GO:0008270">
    <property type="term" value="F:zinc ion binding"/>
    <property type="evidence" value="ECO:0007669"/>
    <property type="project" value="InterPro"/>
</dbReference>
<dbReference type="GO" id="GO:0045944">
    <property type="term" value="P:positive regulation of transcription by RNA polymerase II"/>
    <property type="evidence" value="ECO:0007669"/>
    <property type="project" value="TreeGrafter"/>
</dbReference>
<evidence type="ECO:0000256" key="2">
    <source>
        <dbReference type="ARBA" id="ARBA00023125"/>
    </source>
</evidence>
<accession>A0A8J8VVM0</accession>
<reference evidence="7" key="1">
    <citation type="journal article" date="2020" name="Front. Microbiol.">
        <title>Gene regulatory networks of Penicillium echinulatum 2HH and Penicillium oxalicum 114-2 inferred by a computational biology approach.</title>
        <authorList>
            <person name="Lenz A.R."/>
            <person name="Galan-Vasquez E."/>
            <person name="Balbinot E."/>
            <person name="De Abreu F.P."/>
            <person name="De Oliveira N.S."/>
            <person name="Da Rosa L.O."/>
            <person name="De Avila E Silva S."/>
            <person name="Camassola M."/>
            <person name="Dillon A.J.P."/>
            <person name="Perez-Rueda E."/>
        </authorList>
    </citation>
    <scope>NUCLEOTIDE SEQUENCE</scope>
    <source>
        <strain evidence="7">S1M29</strain>
    </source>
</reference>
<dbReference type="EMBL" id="WIWV01000238">
    <property type="protein sequence ID" value="KAF7712106.1"/>
    <property type="molecule type" value="Genomic_DNA"/>
</dbReference>
<dbReference type="GO" id="GO:0005634">
    <property type="term" value="C:nucleus"/>
    <property type="evidence" value="ECO:0007669"/>
    <property type="project" value="TreeGrafter"/>
</dbReference>
<dbReference type="GO" id="GO:0009074">
    <property type="term" value="P:aromatic amino acid family catabolic process"/>
    <property type="evidence" value="ECO:0007669"/>
    <property type="project" value="TreeGrafter"/>
</dbReference>
<feature type="region of interest" description="Disordered" evidence="5">
    <location>
        <begin position="120"/>
        <end position="144"/>
    </location>
</feature>
<dbReference type="InterPro" id="IPR001138">
    <property type="entry name" value="Zn2Cys6_DnaBD"/>
</dbReference>
<evidence type="ECO:0000256" key="5">
    <source>
        <dbReference type="SAM" id="MobiDB-lite"/>
    </source>
</evidence>
<feature type="compositionally biased region" description="Basic and acidic residues" evidence="5">
    <location>
        <begin position="347"/>
        <end position="357"/>
    </location>
</feature>
<feature type="region of interest" description="Disordered" evidence="5">
    <location>
        <begin position="283"/>
        <end position="385"/>
    </location>
</feature>
<dbReference type="OrthoDB" id="4369384at2759"/>
<dbReference type="CDD" id="cd00067">
    <property type="entry name" value="GAL4"/>
    <property type="match status" value="1"/>
</dbReference>
<evidence type="ECO:0000313" key="8">
    <source>
        <dbReference type="Proteomes" id="UP000631181"/>
    </source>
</evidence>
<evidence type="ECO:0000256" key="1">
    <source>
        <dbReference type="ARBA" id="ARBA00023015"/>
    </source>
</evidence>
<dbReference type="InterPro" id="IPR052780">
    <property type="entry name" value="AAA_Catabolism_Regulators"/>
</dbReference>
<feature type="compositionally biased region" description="Acidic residues" evidence="5">
    <location>
        <begin position="307"/>
        <end position="322"/>
    </location>
</feature>
<dbReference type="SUPFAM" id="SSF57701">
    <property type="entry name" value="Zn2/Cys6 DNA-binding domain"/>
    <property type="match status" value="1"/>
</dbReference>
<gene>
    <name evidence="7" type="ORF">PECM_003890</name>
</gene>
<feature type="region of interest" description="Disordered" evidence="5">
    <location>
        <begin position="1"/>
        <end position="57"/>
    </location>
</feature>
<name>A0A8J8VVM0_9EURO</name>
<dbReference type="PANTHER" id="PTHR31644:SF2">
    <property type="entry name" value="TRANSCRIPTIONAL ACTIVATOR ARO80-RELATED"/>
    <property type="match status" value="1"/>
</dbReference>
<dbReference type="Proteomes" id="UP000631181">
    <property type="component" value="Unassembled WGS sequence"/>
</dbReference>
<comment type="caution">
    <text evidence="7">The sequence shown here is derived from an EMBL/GenBank/DDBJ whole genome shotgun (WGS) entry which is preliminary data.</text>
</comment>
<evidence type="ECO:0000256" key="3">
    <source>
        <dbReference type="ARBA" id="ARBA00023163"/>
    </source>
</evidence>
<keyword evidence="1" id="KW-0805">Transcription regulation</keyword>
<protein>
    <submittedName>
        <fullName evidence="7">Fungal Zn(2)-Cys(6) binuclear cluster domain-containing protein</fullName>
    </submittedName>
</protein>
<sequence>MIAEQSSQGPASTSFHERSSIRPTTESHVAGRPQEATANANGGPAQSAPFEDNRSSSLTSFPSEYAWDARMTSGAPVDAASGSCCVQCISIQAKCELRPGYTSCTRCALMQQECILGDETVDTSPDRSGQTTPQPPQPPQERRYSYKMTYKRNRNPCIRCRSSRWRCSMPNGQGPCERCAATGETCIPKYPGKAKRKRGEAPGASRGAQSSNANVPAMPVQHDQRDHHAQKSNSSLVHPAPRQPATDKCIRCERLGLECVPANGIVCRECRARHTRCTRVALPVEMPDPPTTKSPEREEVASVETEAVSDEGDTSSDTDSSSDESCFIKAEPAESPRLNGGVDTLDDDARRSTHPDAMDWLPHEGSSAQESRSRDQQTDPTRSNVCAGQGSINALIFESNQSAFSEDPLCKRELVDMWTKCKYVRESLLSAQEIVAYLNWFSQNLAPLSKIVDLDFAARDTHEQLLKRDPMLGCSLLVISSRFMTLPGPGGLPRSHYIHGKLWKYCEEFIQHIRNYAKSQSRVLGAIESLLLLSDWLPRAAQETIDISAEWSGELVFPETRSPAQHQDGEKWRQIEWKEEIFDPEQRSERMSRRLIRAAVNIARVSGVFIDRAPPSSDAQSRHTDRVSCVRDMLSIYHTTIASHRGPPFPEAGLQMALFGSSDVRSTKPFPDVGIRLRQELTRIVESACMAFSSPSSDMERVLEGKYERLESHWLSALILSLELILFLLIEHHHMRACLHAPTIHALVQRVLSHGGSERPIPCSEYIDHSVGLFPVGQNHLDEVKFNASRIFELACTLQLGRKLRYAPLRVRVCILSVSIFSLKAVALRTRLGSSAQGGVHALRQCVGALKDCGIDELDFAPRHGQFLGQHLPAFLERFVPESAANVSDTGLSRVMRPVDFKNIGPCTEEDKTIPLGINLHSVDFLIGSSG</sequence>
<organism evidence="7 8">
    <name type="scientific">Penicillium ucsense</name>
    <dbReference type="NCBI Taxonomy" id="2839758"/>
    <lineage>
        <taxon>Eukaryota</taxon>
        <taxon>Fungi</taxon>
        <taxon>Dikarya</taxon>
        <taxon>Ascomycota</taxon>
        <taxon>Pezizomycotina</taxon>
        <taxon>Eurotiomycetes</taxon>
        <taxon>Eurotiomycetidae</taxon>
        <taxon>Eurotiales</taxon>
        <taxon>Aspergillaceae</taxon>
        <taxon>Penicillium</taxon>
    </lineage>
</organism>
<feature type="region of interest" description="Disordered" evidence="5">
    <location>
        <begin position="190"/>
        <end position="243"/>
    </location>
</feature>
<dbReference type="GO" id="GO:0003677">
    <property type="term" value="F:DNA binding"/>
    <property type="evidence" value="ECO:0007669"/>
    <property type="project" value="UniProtKB-KW"/>
</dbReference>
<dbReference type="PROSITE" id="PS00463">
    <property type="entry name" value="ZN2_CY6_FUNGAL_1"/>
    <property type="match status" value="1"/>
</dbReference>
<evidence type="ECO:0000313" key="7">
    <source>
        <dbReference type="EMBL" id="KAF7712106.1"/>
    </source>
</evidence>
<keyword evidence="4" id="KW-0539">Nucleus</keyword>
<proteinExistence type="predicted"/>
<dbReference type="InterPro" id="IPR036864">
    <property type="entry name" value="Zn2-C6_fun-type_DNA-bd_sf"/>
</dbReference>
<evidence type="ECO:0000256" key="4">
    <source>
        <dbReference type="ARBA" id="ARBA00023242"/>
    </source>
</evidence>
<keyword evidence="2" id="KW-0238">DNA-binding</keyword>
<dbReference type="AlphaFoldDB" id="A0A8J8VVM0"/>
<dbReference type="PANTHER" id="PTHR31644">
    <property type="entry name" value="TRANSCRIPTIONAL ACTIVATOR ARO80-RELATED"/>
    <property type="match status" value="1"/>
</dbReference>
<feature type="domain" description="Zn(2)-C6 fungal-type" evidence="6">
    <location>
        <begin position="156"/>
        <end position="186"/>
    </location>
</feature>
<keyword evidence="8" id="KW-1185">Reference proteome</keyword>
<feature type="compositionally biased region" description="Polar residues" evidence="5">
    <location>
        <begin position="1"/>
        <end position="14"/>
    </location>
</feature>
<evidence type="ECO:0000259" key="6">
    <source>
        <dbReference type="PROSITE" id="PS00463"/>
    </source>
</evidence>
<keyword evidence="3" id="KW-0804">Transcription</keyword>
<dbReference type="GO" id="GO:0000981">
    <property type="term" value="F:DNA-binding transcription factor activity, RNA polymerase II-specific"/>
    <property type="evidence" value="ECO:0007669"/>
    <property type="project" value="InterPro"/>
</dbReference>